<name>A0A1H1Q1Y0_9GAMM</name>
<dbReference type="STRING" id="797277.SAMN05216198_1358"/>
<feature type="compositionally biased region" description="Polar residues" evidence="1">
    <location>
        <begin position="23"/>
        <end position="40"/>
    </location>
</feature>
<evidence type="ECO:0000256" key="1">
    <source>
        <dbReference type="SAM" id="MobiDB-lite"/>
    </source>
</evidence>
<dbReference type="AlphaFoldDB" id="A0A1H1Q1Y0"/>
<evidence type="ECO:0000313" key="3">
    <source>
        <dbReference type="EMBL" id="SDS17445.1"/>
    </source>
</evidence>
<dbReference type="EMBL" id="LT629748">
    <property type="protein sequence ID" value="SDS17445.1"/>
    <property type="molecule type" value="Genomic_DNA"/>
</dbReference>
<organism evidence="3 4">
    <name type="scientific">Halopseudomonas litoralis</name>
    <dbReference type="NCBI Taxonomy" id="797277"/>
    <lineage>
        <taxon>Bacteria</taxon>
        <taxon>Pseudomonadati</taxon>
        <taxon>Pseudomonadota</taxon>
        <taxon>Gammaproteobacteria</taxon>
        <taxon>Pseudomonadales</taxon>
        <taxon>Pseudomonadaceae</taxon>
        <taxon>Halopseudomonas</taxon>
    </lineage>
</organism>
<feature type="region of interest" description="Disordered" evidence="1">
    <location>
        <begin position="23"/>
        <end position="47"/>
    </location>
</feature>
<proteinExistence type="predicted"/>
<feature type="chain" id="PRO_5009257203" evidence="2">
    <location>
        <begin position="20"/>
        <end position="240"/>
    </location>
</feature>
<gene>
    <name evidence="3" type="ORF">SAMN05216198_1358</name>
</gene>
<dbReference type="OrthoDB" id="8442378at2"/>
<evidence type="ECO:0000256" key="2">
    <source>
        <dbReference type="SAM" id="SignalP"/>
    </source>
</evidence>
<accession>A0A1H1Q1Y0</accession>
<dbReference type="NCBIfam" id="TIGR03759">
    <property type="entry name" value="conj_TIGR03759"/>
    <property type="match status" value="1"/>
</dbReference>
<evidence type="ECO:0000313" key="4">
    <source>
        <dbReference type="Proteomes" id="UP000243426"/>
    </source>
</evidence>
<sequence length="240" mass="26847">MKHGALCVLLILMALPAWAQPPTRQVSANQPSQTSQSQMEQSHDQRLAREWGLTNEEWARYGELMDGPLGIYSPNIDPLSALGIEAPSEQEQRRYAELQVQAEAQRVEKLLAYQRAYDEAWQRLYPDAQRVSLPDATPGGMSVIGSGRAALFVKDDCARCGLLVQRLQKTGTEFDLYMVDSGQDDARIRDLAKRMQIDPARVRSGSITLNHDGGRWLSLGLPGDLPAVVHRVNGQWQRQQ</sequence>
<keyword evidence="2" id="KW-0732">Signal</keyword>
<feature type="signal peptide" evidence="2">
    <location>
        <begin position="1"/>
        <end position="19"/>
    </location>
</feature>
<reference evidence="4" key="1">
    <citation type="submission" date="2016-10" db="EMBL/GenBank/DDBJ databases">
        <authorList>
            <person name="Varghese N."/>
            <person name="Submissions S."/>
        </authorList>
    </citation>
    <scope>NUCLEOTIDE SEQUENCE [LARGE SCALE GENOMIC DNA]</scope>
    <source>
        <strain evidence="4">2SM5</strain>
    </source>
</reference>
<dbReference type="Proteomes" id="UP000243426">
    <property type="component" value="Chromosome I"/>
</dbReference>
<dbReference type="RefSeq" id="WP_090272612.1">
    <property type="nucleotide sequence ID" value="NZ_LT629748.1"/>
</dbReference>
<dbReference type="InterPro" id="IPR022293">
    <property type="entry name" value="Integrating-conj_element"/>
</dbReference>
<keyword evidence="4" id="KW-1185">Reference proteome</keyword>
<protein>
    <submittedName>
        <fullName evidence="3">Integrating conjugative element protein, PFL_4693 family</fullName>
    </submittedName>
</protein>